<evidence type="ECO:0000256" key="1">
    <source>
        <dbReference type="SAM" id="SignalP"/>
    </source>
</evidence>
<dbReference type="OrthoDB" id="795071at2"/>
<feature type="chain" id="PRO_5017550782" description="DUF4252 domain-containing protein" evidence="1">
    <location>
        <begin position="18"/>
        <end position="161"/>
    </location>
</feature>
<accession>A0A3E2NQT7</accession>
<proteinExistence type="predicted"/>
<organism evidence="2 3">
    <name type="scientific">Mucilaginibacter terrenus</name>
    <dbReference type="NCBI Taxonomy" id="2482727"/>
    <lineage>
        <taxon>Bacteria</taxon>
        <taxon>Pseudomonadati</taxon>
        <taxon>Bacteroidota</taxon>
        <taxon>Sphingobacteriia</taxon>
        <taxon>Sphingobacteriales</taxon>
        <taxon>Sphingobacteriaceae</taxon>
        <taxon>Mucilaginibacter</taxon>
    </lineage>
</organism>
<name>A0A3E2NQT7_9SPHI</name>
<reference evidence="2 3" key="1">
    <citation type="submission" date="2018-08" db="EMBL/GenBank/DDBJ databases">
        <title>Mucilaginibacter terrae sp. nov., isolated from manganese diggings.</title>
        <authorList>
            <person name="Huang Y."/>
            <person name="Zhou Z."/>
        </authorList>
    </citation>
    <scope>NUCLEOTIDE SEQUENCE [LARGE SCALE GENOMIC DNA]</scope>
    <source>
        <strain evidence="2 3">ZH6</strain>
    </source>
</reference>
<dbReference type="Proteomes" id="UP000260823">
    <property type="component" value="Unassembled WGS sequence"/>
</dbReference>
<dbReference type="RefSeq" id="WP_117383830.1">
    <property type="nucleotide sequence ID" value="NZ_QWDE01000002.1"/>
</dbReference>
<keyword evidence="3" id="KW-1185">Reference proteome</keyword>
<keyword evidence="1" id="KW-0732">Signal</keyword>
<comment type="caution">
    <text evidence="2">The sequence shown here is derived from an EMBL/GenBank/DDBJ whole genome shotgun (WGS) entry which is preliminary data.</text>
</comment>
<evidence type="ECO:0000313" key="2">
    <source>
        <dbReference type="EMBL" id="RFZ83355.1"/>
    </source>
</evidence>
<evidence type="ECO:0008006" key="4">
    <source>
        <dbReference type="Google" id="ProtNLM"/>
    </source>
</evidence>
<sequence length="161" mass="18410">MKKYLLILLLISSGAIARAQAISFYDLTNLANLSNGEAHNYLTLGKVFKHLYLEEKDGKKLERFRSVNPKQKEQTVTIGVNTVLSSGGVLRTVTYTTRDPQHIYNLIAQAKRNRMEMRFEGADADNNIYIFDNDFYHVAMYVSNKHGNGLIRVDQKEFVAY</sequence>
<evidence type="ECO:0000313" key="3">
    <source>
        <dbReference type="Proteomes" id="UP000260823"/>
    </source>
</evidence>
<dbReference type="AlphaFoldDB" id="A0A3E2NQT7"/>
<protein>
    <recommendedName>
        <fullName evidence="4">DUF4252 domain-containing protein</fullName>
    </recommendedName>
</protein>
<gene>
    <name evidence="2" type="ORF">DYU05_14565</name>
</gene>
<dbReference type="EMBL" id="QWDE01000002">
    <property type="protein sequence ID" value="RFZ83355.1"/>
    <property type="molecule type" value="Genomic_DNA"/>
</dbReference>
<feature type="signal peptide" evidence="1">
    <location>
        <begin position="1"/>
        <end position="17"/>
    </location>
</feature>